<gene>
    <name evidence="2" type="ORF">CR513_60313</name>
</gene>
<proteinExistence type="predicted"/>
<accession>A0A371E5Z6</accession>
<dbReference type="OrthoDB" id="1414623at2759"/>
<dbReference type="EMBL" id="QJKJ01016134">
    <property type="protein sequence ID" value="RDX61454.1"/>
    <property type="molecule type" value="Genomic_DNA"/>
</dbReference>
<organism evidence="2 3">
    <name type="scientific">Mucuna pruriens</name>
    <name type="common">Velvet bean</name>
    <name type="synonym">Dolichos pruriens</name>
    <dbReference type="NCBI Taxonomy" id="157652"/>
    <lineage>
        <taxon>Eukaryota</taxon>
        <taxon>Viridiplantae</taxon>
        <taxon>Streptophyta</taxon>
        <taxon>Embryophyta</taxon>
        <taxon>Tracheophyta</taxon>
        <taxon>Spermatophyta</taxon>
        <taxon>Magnoliopsida</taxon>
        <taxon>eudicotyledons</taxon>
        <taxon>Gunneridae</taxon>
        <taxon>Pentapetalae</taxon>
        <taxon>rosids</taxon>
        <taxon>fabids</taxon>
        <taxon>Fabales</taxon>
        <taxon>Fabaceae</taxon>
        <taxon>Papilionoideae</taxon>
        <taxon>50 kb inversion clade</taxon>
        <taxon>NPAAA clade</taxon>
        <taxon>indigoferoid/millettioid clade</taxon>
        <taxon>Phaseoleae</taxon>
        <taxon>Mucuna</taxon>
    </lineage>
</organism>
<name>A0A371E5Z6_MUCPR</name>
<keyword evidence="1" id="KW-0812">Transmembrane</keyword>
<feature type="non-terminal residue" evidence="2">
    <location>
        <position position="1"/>
    </location>
</feature>
<evidence type="ECO:0000256" key="1">
    <source>
        <dbReference type="SAM" id="Phobius"/>
    </source>
</evidence>
<evidence type="ECO:0000313" key="3">
    <source>
        <dbReference type="Proteomes" id="UP000257109"/>
    </source>
</evidence>
<sequence>MEKIHYALALEVLCILMFALFYTTLESSKACDALFEENNKLHNFVTSLRVINTIKRSLKIYCDSAMLYSNNNRSSTKLKFININYLGSRKKYLYRTYRARSMLVDSLTKGLTPKVFLKHVAHMGVTKFKPILSHYQ</sequence>
<keyword evidence="1" id="KW-0472">Membrane</keyword>
<reference evidence="2" key="1">
    <citation type="submission" date="2018-05" db="EMBL/GenBank/DDBJ databases">
        <title>Draft genome of Mucuna pruriens seed.</title>
        <authorList>
            <person name="Nnadi N.E."/>
            <person name="Vos R."/>
            <person name="Hasami M.H."/>
            <person name="Devisetty U.K."/>
            <person name="Aguiy J.C."/>
        </authorList>
    </citation>
    <scope>NUCLEOTIDE SEQUENCE [LARGE SCALE GENOMIC DNA]</scope>
    <source>
        <strain evidence="2">JCA_2017</strain>
    </source>
</reference>
<dbReference type="AlphaFoldDB" id="A0A371E5Z6"/>
<keyword evidence="1" id="KW-1133">Transmembrane helix</keyword>
<protein>
    <submittedName>
        <fullName evidence="2">Uncharacterized protein</fullName>
    </submittedName>
</protein>
<evidence type="ECO:0000313" key="2">
    <source>
        <dbReference type="EMBL" id="RDX61454.1"/>
    </source>
</evidence>
<dbReference type="Proteomes" id="UP000257109">
    <property type="component" value="Unassembled WGS sequence"/>
</dbReference>
<comment type="caution">
    <text evidence="2">The sequence shown here is derived from an EMBL/GenBank/DDBJ whole genome shotgun (WGS) entry which is preliminary data.</text>
</comment>
<feature type="transmembrane region" description="Helical" evidence="1">
    <location>
        <begin position="6"/>
        <end position="25"/>
    </location>
</feature>
<keyword evidence="3" id="KW-1185">Reference proteome</keyword>